<evidence type="ECO:0000313" key="2">
    <source>
        <dbReference type="EMBL" id="AGO61919.1"/>
    </source>
</evidence>
<dbReference type="Proteomes" id="UP000014660">
    <property type="component" value="Chromosome"/>
</dbReference>
<dbReference type="InterPro" id="IPR029903">
    <property type="entry name" value="RmlD-like-bd"/>
</dbReference>
<dbReference type="PATRIC" id="fig|333146.12.peg.1977"/>
<dbReference type="EMBL" id="CP004145">
    <property type="protein sequence ID" value="AGO61919.1"/>
    <property type="molecule type" value="Genomic_DNA"/>
</dbReference>
<protein>
    <submittedName>
        <fullName evidence="2">dTDP-4-dehydrorhamnose reductase</fullName>
    </submittedName>
</protein>
<name>S0AU62_FERAC</name>
<keyword evidence="3" id="KW-1185">Reference proteome</keyword>
<dbReference type="GeneID" id="16026133"/>
<dbReference type="InterPro" id="IPR036291">
    <property type="entry name" value="NAD(P)-bd_dom_sf"/>
</dbReference>
<dbReference type="SUPFAM" id="SSF51735">
    <property type="entry name" value="NAD(P)-binding Rossmann-fold domains"/>
    <property type="match status" value="1"/>
</dbReference>
<dbReference type="Pfam" id="PF04321">
    <property type="entry name" value="RmlD_sub_bind"/>
    <property type="match status" value="1"/>
</dbReference>
<dbReference type="CDD" id="cd05254">
    <property type="entry name" value="dTDP_HR_like_SDR_e"/>
    <property type="match status" value="1"/>
</dbReference>
<dbReference type="RefSeq" id="WP_009888150.1">
    <property type="nucleotide sequence ID" value="NC_021592.1"/>
</dbReference>
<evidence type="ECO:0000259" key="1">
    <source>
        <dbReference type="Pfam" id="PF04321"/>
    </source>
</evidence>
<evidence type="ECO:0000313" key="3">
    <source>
        <dbReference type="Proteomes" id="UP000014660"/>
    </source>
</evidence>
<feature type="domain" description="RmlD-like substrate binding" evidence="1">
    <location>
        <begin position="1"/>
        <end position="270"/>
    </location>
</feature>
<sequence length="275" mass="30995">MKTLIIGSGGQLGKALSSILENSIPLSHDVIDLRNVNNIENTLDKYSFDTVINCAAMTSVDKCEIEIDSAYYINGLSMKYIGDYCRENNKYLIHVSTDYVFNGNKGNYTEDDISYPINYYGLSKLIGDTYANSYQNSLIIRTSGVYGAKNNFPLYVIDRLRNNSGINAFDNYYSPVNANVLAHSISKLLDLKLTGILNVSGPRLSRYEFALKIADKFGLNKALINKTDYNSVKFIAKRPYDSSLNNEKAKALLKFSFDDIDYNLNEFKKNMDNLI</sequence>
<dbReference type="Gene3D" id="3.90.25.10">
    <property type="entry name" value="UDP-galactose 4-epimerase, domain 1"/>
    <property type="match status" value="1"/>
</dbReference>
<gene>
    <name evidence="2" type="ORF">FACI_IFERC00001G1943</name>
</gene>
<accession>S0AU62</accession>
<dbReference type="PANTHER" id="PTHR43242">
    <property type="entry name" value="NAD(P)-BINDING ROSSMANN-FOLD SUPERFAMILY PROTEIN"/>
    <property type="match status" value="1"/>
</dbReference>
<dbReference type="AlphaFoldDB" id="S0AU62"/>
<dbReference type="KEGG" id="fac:FACI_IFERC01G1943"/>
<organism evidence="2 3">
    <name type="scientific">Ferroplasma acidarmanus Fer1</name>
    <dbReference type="NCBI Taxonomy" id="333146"/>
    <lineage>
        <taxon>Archaea</taxon>
        <taxon>Methanobacteriati</taxon>
        <taxon>Thermoplasmatota</taxon>
        <taxon>Thermoplasmata</taxon>
        <taxon>Thermoplasmatales</taxon>
        <taxon>Ferroplasmaceae</taxon>
        <taxon>Ferroplasma</taxon>
    </lineage>
</organism>
<dbReference type="PANTHER" id="PTHR43242:SF1">
    <property type="entry name" value="NAD(P)-BINDING ROSSMANN-FOLD SUPERFAMILY PROTEIN"/>
    <property type="match status" value="1"/>
</dbReference>
<dbReference type="Gene3D" id="3.40.50.720">
    <property type="entry name" value="NAD(P)-binding Rossmann-like Domain"/>
    <property type="match status" value="1"/>
</dbReference>
<dbReference type="HOGENOM" id="CLU_045518_2_2_2"/>
<proteinExistence type="predicted"/>
<reference evidence="2 3" key="1">
    <citation type="journal article" date="2007" name="Proc. Natl. Acad. Sci. U.S.A.">
        <title>Genome dynamics in a natural archaeal population.</title>
        <authorList>
            <person name="Allen E.E."/>
            <person name="Tyson G.W."/>
            <person name="Whitaker R.J."/>
            <person name="Detter J.C."/>
            <person name="Richardson P.M."/>
            <person name="Banfield J.F."/>
        </authorList>
    </citation>
    <scope>NUCLEOTIDE SEQUENCE [LARGE SCALE GENOMIC DNA]</scope>
    <source>
        <strain evidence="3">fer1</strain>
    </source>
</reference>